<dbReference type="NCBIfam" id="NF006330">
    <property type="entry name" value="PRK08560.1"/>
    <property type="match status" value="1"/>
</dbReference>
<dbReference type="SUPFAM" id="SSF52374">
    <property type="entry name" value="Nucleotidylyl transferase"/>
    <property type="match status" value="1"/>
</dbReference>
<comment type="subunit">
    <text evidence="8">Homodimer.</text>
</comment>
<evidence type="ECO:0000313" key="10">
    <source>
        <dbReference type="Proteomes" id="UP000001304"/>
    </source>
</evidence>
<dbReference type="InterPro" id="IPR002305">
    <property type="entry name" value="aa-tRNA-synth_Ic"/>
</dbReference>
<keyword evidence="5 8" id="KW-0648">Protein biosynthesis</keyword>
<feature type="binding site" evidence="8">
    <location>
        <position position="162"/>
    </location>
    <ligand>
        <name>L-tyrosine</name>
        <dbReference type="ChEBI" id="CHEBI:58315"/>
    </ligand>
</feature>
<dbReference type="InterPro" id="IPR050489">
    <property type="entry name" value="Tyr-tRNA_synthase"/>
</dbReference>
<dbReference type="HAMAP" id="MF_02009">
    <property type="entry name" value="Tyr_tRNA_synth_type4"/>
    <property type="match status" value="1"/>
</dbReference>
<dbReference type="InterPro" id="IPR002307">
    <property type="entry name" value="Tyr-tRNA-ligase"/>
</dbReference>
<accession>E0SS23</accession>
<comment type="catalytic activity">
    <reaction evidence="7 8">
        <text>tRNA(Tyr) + L-tyrosine + ATP = L-tyrosyl-tRNA(Tyr) + AMP + diphosphate + H(+)</text>
        <dbReference type="Rhea" id="RHEA:10220"/>
        <dbReference type="Rhea" id="RHEA-COMP:9706"/>
        <dbReference type="Rhea" id="RHEA-COMP:9707"/>
        <dbReference type="ChEBI" id="CHEBI:15378"/>
        <dbReference type="ChEBI" id="CHEBI:30616"/>
        <dbReference type="ChEBI" id="CHEBI:33019"/>
        <dbReference type="ChEBI" id="CHEBI:58315"/>
        <dbReference type="ChEBI" id="CHEBI:78442"/>
        <dbReference type="ChEBI" id="CHEBI:78536"/>
        <dbReference type="ChEBI" id="CHEBI:456215"/>
        <dbReference type="EC" id="6.1.1.1"/>
    </reaction>
</comment>
<dbReference type="GO" id="GO:0006437">
    <property type="term" value="P:tyrosyl-tRNA aminoacylation"/>
    <property type="evidence" value="ECO:0007669"/>
    <property type="project" value="UniProtKB-UniRule"/>
</dbReference>
<dbReference type="PRINTS" id="PR01040">
    <property type="entry name" value="TRNASYNTHTYR"/>
</dbReference>
<feature type="short sequence motif" description="'KMSKS' region" evidence="8">
    <location>
        <begin position="235"/>
        <end position="239"/>
    </location>
</feature>
<gene>
    <name evidence="8" type="primary">tyrS</name>
    <name evidence="9" type="ordered locus">Igag_0537</name>
</gene>
<keyword evidence="10" id="KW-1185">Reference proteome</keyword>
<dbReference type="Gene3D" id="1.10.240.10">
    <property type="entry name" value="Tyrosyl-Transfer RNA Synthetase"/>
    <property type="match status" value="1"/>
</dbReference>
<evidence type="ECO:0000256" key="4">
    <source>
        <dbReference type="ARBA" id="ARBA00022840"/>
    </source>
</evidence>
<evidence type="ECO:0000256" key="8">
    <source>
        <dbReference type="HAMAP-Rule" id="MF_02009"/>
    </source>
</evidence>
<evidence type="ECO:0000256" key="3">
    <source>
        <dbReference type="ARBA" id="ARBA00022741"/>
    </source>
</evidence>
<dbReference type="STRING" id="583356.Igag_0537"/>
<evidence type="ECO:0000256" key="7">
    <source>
        <dbReference type="ARBA" id="ARBA00048248"/>
    </source>
</evidence>
<reference evidence="9 10" key="1">
    <citation type="journal article" date="2010" name="Stand. Genomic Sci.">
        <title>Complete genome sequence of Ignisphaera aggregans type strain (AQ1.S1).</title>
        <authorList>
            <person name="Goker M."/>
            <person name="Held B."/>
            <person name="Lapidus A."/>
            <person name="Nolan M."/>
            <person name="Spring S."/>
            <person name="Yasawong M."/>
            <person name="Lucas S."/>
            <person name="Glavina Del Rio T."/>
            <person name="Tice H."/>
            <person name="Cheng J.F."/>
            <person name="Goodwin L."/>
            <person name="Tapia R."/>
            <person name="Pitluck S."/>
            <person name="Liolios K."/>
            <person name="Ivanova N."/>
            <person name="Mavromatis K."/>
            <person name="Mikhailova N."/>
            <person name="Pati A."/>
            <person name="Chen A."/>
            <person name="Palaniappan K."/>
            <person name="Brambilla E."/>
            <person name="Land M."/>
            <person name="Hauser L."/>
            <person name="Chang Y.J."/>
            <person name="Jeffries C.D."/>
            <person name="Brettin T."/>
            <person name="Detter J.C."/>
            <person name="Han C."/>
            <person name="Rohde M."/>
            <person name="Sikorski J."/>
            <person name="Woyke T."/>
            <person name="Bristow J."/>
            <person name="Eisen J.A."/>
            <person name="Markowitz V."/>
            <person name="Hugenholtz P."/>
            <person name="Kyrpides N.C."/>
            <person name="Klenk H.P."/>
        </authorList>
    </citation>
    <scope>NUCLEOTIDE SEQUENCE [LARGE SCALE GENOMIC DNA]</scope>
    <source>
        <strain evidence="10">DSM 17230 / JCM 13409 / AQ1.S1</strain>
    </source>
</reference>
<comment type="subcellular location">
    <subcellularLocation>
        <location evidence="8">Cytoplasm</location>
    </subcellularLocation>
</comment>
<comment type="function">
    <text evidence="8">Catalyzes the attachment of tyrosine to tRNA(Tyr) in a two-step reaction: tyrosine is first activated by ATP to form Tyr-AMP and then transferred to the acceptor end of tRNA(Tyr).</text>
</comment>
<dbReference type="InterPro" id="IPR023617">
    <property type="entry name" value="Tyr-tRNA-ligase_arc/euk-type"/>
</dbReference>
<dbReference type="NCBIfam" id="TIGR00234">
    <property type="entry name" value="tyrS"/>
    <property type="match status" value="1"/>
</dbReference>
<dbReference type="InterPro" id="IPR023678">
    <property type="entry name" value="Tyr-tRNA-ligase_4"/>
</dbReference>
<feature type="binding site" evidence="8">
    <location>
        <position position="36"/>
    </location>
    <ligand>
        <name>L-tyrosine</name>
        <dbReference type="ChEBI" id="CHEBI:58315"/>
    </ligand>
</feature>
<feature type="binding site" evidence="8">
    <location>
        <position position="238"/>
    </location>
    <ligand>
        <name>ATP</name>
        <dbReference type="ChEBI" id="CHEBI:30616"/>
    </ligand>
</feature>
<feature type="binding site" evidence="8">
    <location>
        <position position="184"/>
    </location>
    <ligand>
        <name>L-tyrosine</name>
        <dbReference type="ChEBI" id="CHEBI:58315"/>
    </ligand>
</feature>
<dbReference type="EMBL" id="CP002098">
    <property type="protein sequence ID" value="ADM27373.1"/>
    <property type="molecule type" value="Genomic_DNA"/>
</dbReference>
<dbReference type="GO" id="GO:0005524">
    <property type="term" value="F:ATP binding"/>
    <property type="evidence" value="ECO:0007669"/>
    <property type="project" value="UniProtKB-UniRule"/>
</dbReference>
<proteinExistence type="inferred from homology"/>
<keyword evidence="3 8" id="KW-0547">Nucleotide-binding</keyword>
<dbReference type="Pfam" id="PF00579">
    <property type="entry name" value="tRNA-synt_1b"/>
    <property type="match status" value="2"/>
</dbReference>
<evidence type="ECO:0000256" key="1">
    <source>
        <dbReference type="ARBA" id="ARBA00022490"/>
    </source>
</evidence>
<dbReference type="HOGENOM" id="CLU_035267_1_1_2"/>
<dbReference type="Proteomes" id="UP000001304">
    <property type="component" value="Chromosome"/>
</dbReference>
<evidence type="ECO:0000256" key="6">
    <source>
        <dbReference type="ARBA" id="ARBA00023146"/>
    </source>
</evidence>
<dbReference type="EC" id="6.1.1.1" evidence="8"/>
<dbReference type="PIRSF" id="PIRSF006588">
    <property type="entry name" value="TyrRS_arch_euk"/>
    <property type="match status" value="1"/>
</dbReference>
<keyword evidence="2 8" id="KW-0436">Ligase</keyword>
<comment type="similarity">
    <text evidence="8">Belongs to the class-I aminoacyl-tRNA synthetase family. TyrS type 4 subfamily.</text>
</comment>
<dbReference type="KEGG" id="iag:Igag_0537"/>
<name>E0SS23_IGNAA</name>
<dbReference type="PANTHER" id="PTHR46264">
    <property type="entry name" value="TYROSINE-TRNA LIGASE"/>
    <property type="match status" value="1"/>
</dbReference>
<dbReference type="InterPro" id="IPR014729">
    <property type="entry name" value="Rossmann-like_a/b/a_fold"/>
</dbReference>
<keyword evidence="1 8" id="KW-0963">Cytoplasm</keyword>
<evidence type="ECO:0000256" key="2">
    <source>
        <dbReference type="ARBA" id="ARBA00022598"/>
    </source>
</evidence>
<protein>
    <recommendedName>
        <fullName evidence="8">Tyrosine--tRNA ligase</fullName>
        <ecNumber evidence="8">6.1.1.1</ecNumber>
    </recommendedName>
    <alternativeName>
        <fullName evidence="8">Tyrosyl-tRNA synthetase</fullName>
        <shortName evidence="8">TyrRS</shortName>
    </alternativeName>
</protein>
<dbReference type="Gene3D" id="3.40.50.620">
    <property type="entry name" value="HUPs"/>
    <property type="match status" value="1"/>
</dbReference>
<dbReference type="PANTHER" id="PTHR46264:SF4">
    <property type="entry name" value="TYROSINE--TRNA LIGASE, CYTOPLASMIC"/>
    <property type="match status" value="1"/>
</dbReference>
<dbReference type="GO" id="GO:0004831">
    <property type="term" value="F:tyrosine-tRNA ligase activity"/>
    <property type="evidence" value="ECO:0007669"/>
    <property type="project" value="UniProtKB-UniRule"/>
</dbReference>
<sequence length="361" mass="41463">MNVDERLELVKRNTVEIVTEDELRNIFLNKKDIRGYIGFEPSGIFHLGWLIWAYKFKDLVDAGVEMILYAATWHAWINDKLGGNMDLIRAAARHVAYVLSAIGVNMSRVRIVYAEDIVSRVSYWEKVLRIAKSSSLSRIKRALTILGRRADEAELDFSKLIYPLMQVADIFEMDLDIALGGLDQRKAHMLARDVAEKLGFKKPIAIHTPLLPSLKGVSRMSFEGMEIDDIAAETKMSKSKPEDAIFVIDSDEAIERKIRSAYCPPREVENNPIMSIAKYIVFRGEKKRFVIDRKPEYGGSIEVYSYEELENLYREGKIHPLDLKNTVAKELIKIVKPIRDMLQANKDLWEELKDIEKSVTR</sequence>
<dbReference type="AlphaFoldDB" id="E0SS23"/>
<keyword evidence="4 8" id="KW-0067">ATP-binding</keyword>
<evidence type="ECO:0000313" key="9">
    <source>
        <dbReference type="EMBL" id="ADM27373.1"/>
    </source>
</evidence>
<feature type="binding site" evidence="8">
    <location>
        <position position="169"/>
    </location>
    <ligand>
        <name>L-tyrosine</name>
        <dbReference type="ChEBI" id="CHEBI:58315"/>
    </ligand>
</feature>
<dbReference type="GO" id="GO:0005737">
    <property type="term" value="C:cytoplasm"/>
    <property type="evidence" value="ECO:0007669"/>
    <property type="project" value="UniProtKB-SubCell"/>
</dbReference>
<evidence type="ECO:0000256" key="5">
    <source>
        <dbReference type="ARBA" id="ARBA00022917"/>
    </source>
</evidence>
<dbReference type="CDD" id="cd00805">
    <property type="entry name" value="TyrRS_core"/>
    <property type="match status" value="1"/>
</dbReference>
<organism evidence="9 10">
    <name type="scientific">Ignisphaera aggregans (strain DSM 17230 / JCM 13409 / AQ1.S1)</name>
    <dbReference type="NCBI Taxonomy" id="583356"/>
    <lineage>
        <taxon>Archaea</taxon>
        <taxon>Thermoproteota</taxon>
        <taxon>Thermoprotei</taxon>
        <taxon>Desulfurococcales</taxon>
        <taxon>Desulfurococcaceae</taxon>
        <taxon>Ignisphaera</taxon>
    </lineage>
</organism>
<keyword evidence="6 8" id="KW-0030">Aminoacyl-tRNA synthetase</keyword>
<feature type="binding site" evidence="8">
    <location>
        <position position="166"/>
    </location>
    <ligand>
        <name>L-tyrosine</name>
        <dbReference type="ChEBI" id="CHEBI:58315"/>
    </ligand>
</feature>